<evidence type="ECO:0000313" key="2">
    <source>
        <dbReference type="EMBL" id="VDM55749.1"/>
    </source>
</evidence>
<evidence type="ECO:0000313" key="3">
    <source>
        <dbReference type="Proteomes" id="UP000267027"/>
    </source>
</evidence>
<keyword evidence="3" id="KW-1185">Reference proteome</keyword>
<dbReference type="Proteomes" id="UP000267027">
    <property type="component" value="Unassembled WGS sequence"/>
</dbReference>
<reference evidence="2 3" key="2">
    <citation type="submission" date="2018-11" db="EMBL/GenBank/DDBJ databases">
        <authorList>
            <consortium name="Pathogen Informatics"/>
        </authorList>
    </citation>
    <scope>NUCLEOTIDE SEQUENCE [LARGE SCALE GENOMIC DNA]</scope>
    <source>
        <strain evidence="2 3">Costa Rica</strain>
    </source>
</reference>
<proteinExistence type="predicted"/>
<dbReference type="AlphaFoldDB" id="A0A0R3PII6"/>
<dbReference type="EMBL" id="UYYA01002273">
    <property type="protein sequence ID" value="VDM55749.1"/>
    <property type="molecule type" value="Genomic_DNA"/>
</dbReference>
<name>A0A0R3PII6_ANGCS</name>
<dbReference type="InterPro" id="IPR004006">
    <property type="entry name" value="DhaK_dom"/>
</dbReference>
<dbReference type="SUPFAM" id="SSF82549">
    <property type="entry name" value="DAK1/DegV-like"/>
    <property type="match status" value="1"/>
</dbReference>
<accession>A0A0R3PII6</accession>
<evidence type="ECO:0000313" key="4">
    <source>
        <dbReference type="WBParaSite" id="ACOC_0000416301-mRNA-1"/>
    </source>
</evidence>
<sequence>MSTAARAGNVFTLPPSGHGCTALNFTTTNGLISTISVLLSFTLSKSFKCERTNCESTVLGFGQTFEIPNDIMEIGLGIHGEPGFPRDPVRSAREIIDTMMAKLQTDVGFTRGTYQYVDAPSSQERGRQGAVL</sequence>
<dbReference type="OrthoDB" id="1724672at2759"/>
<gene>
    <name evidence="2" type="ORF">ACOC_LOCUS4164</name>
</gene>
<evidence type="ECO:0000259" key="1">
    <source>
        <dbReference type="PROSITE" id="PS51481"/>
    </source>
</evidence>
<dbReference type="GO" id="GO:0006071">
    <property type="term" value="P:glycerol metabolic process"/>
    <property type="evidence" value="ECO:0007669"/>
    <property type="project" value="InterPro"/>
</dbReference>
<organism evidence="4">
    <name type="scientific">Angiostrongylus costaricensis</name>
    <name type="common">Nematode worm</name>
    <dbReference type="NCBI Taxonomy" id="334426"/>
    <lineage>
        <taxon>Eukaryota</taxon>
        <taxon>Metazoa</taxon>
        <taxon>Ecdysozoa</taxon>
        <taxon>Nematoda</taxon>
        <taxon>Chromadorea</taxon>
        <taxon>Rhabditida</taxon>
        <taxon>Rhabditina</taxon>
        <taxon>Rhabditomorpha</taxon>
        <taxon>Strongyloidea</taxon>
        <taxon>Metastrongylidae</taxon>
        <taxon>Angiostrongylus</taxon>
    </lineage>
</organism>
<reference evidence="4" key="1">
    <citation type="submission" date="2017-02" db="UniProtKB">
        <authorList>
            <consortium name="WormBaseParasite"/>
        </authorList>
    </citation>
    <scope>IDENTIFICATION</scope>
</reference>
<protein>
    <submittedName>
        <fullName evidence="4">DhaK domain-containing protein</fullName>
    </submittedName>
</protein>
<dbReference type="WBParaSite" id="ACOC_0000416301-mRNA-1">
    <property type="protein sequence ID" value="ACOC_0000416301-mRNA-1"/>
    <property type="gene ID" value="ACOC_0000416301"/>
</dbReference>
<feature type="domain" description="DhaK" evidence="1">
    <location>
        <begin position="1"/>
        <end position="132"/>
    </location>
</feature>
<dbReference type="GO" id="GO:0004371">
    <property type="term" value="F:glycerone kinase activity"/>
    <property type="evidence" value="ECO:0007669"/>
    <property type="project" value="InterPro"/>
</dbReference>
<dbReference type="Pfam" id="PF02733">
    <property type="entry name" value="Dak1"/>
    <property type="match status" value="1"/>
</dbReference>
<dbReference type="Gene3D" id="3.30.1180.20">
    <property type="entry name" value="Dihydroxyacetone kinase, domain 2"/>
    <property type="match status" value="1"/>
</dbReference>
<dbReference type="PROSITE" id="PS51481">
    <property type="entry name" value="DHAK"/>
    <property type="match status" value="1"/>
</dbReference>